<reference evidence="7" key="1">
    <citation type="submission" date="2019-11" db="EMBL/GenBank/DDBJ databases">
        <authorList>
            <person name="Feng L."/>
        </authorList>
    </citation>
    <scope>NUCLEOTIDE SEQUENCE</scope>
    <source>
        <strain evidence="7">SsimulansLFYP27</strain>
    </source>
</reference>
<keyword evidence="5" id="KW-0663">Pyridoxal phosphate</keyword>
<dbReference type="RefSeq" id="WP_156666803.1">
    <property type="nucleotide sequence ID" value="NZ_CACRUO010000035.1"/>
</dbReference>
<feature type="domain" description="Aminotransferase class I/classII large" evidence="6">
    <location>
        <begin position="77"/>
        <end position="422"/>
    </location>
</feature>
<evidence type="ECO:0000313" key="7">
    <source>
        <dbReference type="EMBL" id="VYU21717.1"/>
    </source>
</evidence>
<dbReference type="Pfam" id="PF00155">
    <property type="entry name" value="Aminotran_1_2"/>
    <property type="match status" value="1"/>
</dbReference>
<dbReference type="Gene3D" id="3.90.1150.10">
    <property type="entry name" value="Aspartate Aminotransferase, domain 1"/>
    <property type="match status" value="1"/>
</dbReference>
<evidence type="ECO:0000256" key="2">
    <source>
        <dbReference type="ARBA" id="ARBA00007441"/>
    </source>
</evidence>
<comment type="cofactor">
    <cofactor evidence="1">
        <name>pyridoxal 5'-phosphate</name>
        <dbReference type="ChEBI" id="CHEBI:597326"/>
    </cofactor>
</comment>
<dbReference type="CDD" id="cd00609">
    <property type="entry name" value="AAT_like"/>
    <property type="match status" value="1"/>
</dbReference>
<dbReference type="GO" id="GO:0006520">
    <property type="term" value="P:amino acid metabolic process"/>
    <property type="evidence" value="ECO:0007669"/>
    <property type="project" value="InterPro"/>
</dbReference>
<evidence type="ECO:0000256" key="3">
    <source>
        <dbReference type="ARBA" id="ARBA00022576"/>
    </source>
</evidence>
<sequence length="431" mass="48582">MNPLALDLNEQLTQSNPVILDMLSDLGKHMFYPKGILSQSAEAKATKYNATIGMATDDNGKLYSDTIYGLYQHLNPDEIFPYAPPQGLETLRALWEEKILKENPDLEQKQISRPIVTNALTHGLSILADLFVNAGDTLLLPVQNWGNYKLIFNTRHGADIQTYSIFDEQNRYTTDGFVEALENYDQDKVILLLNYPNNPTGYTPTADQVDVIAKAIKDLADRGTKVITIVDDAYYGLFYEDVYTQSLFSALTQLESENILPVRLDGATKEFFAWGLRVGFITFGINDEITKAVLEAKVKGLIRSNISSGPMPSQSAVQYVLQPEHREAFEADVQRHIDTLRERYEVTKSVVYDEQFKAYWTPYDFNSGYFMAIQVKGVDAEALRKHLIEAYSIGTIALNKTDIRVAFSCIEKDDIPHVFESIAKGIADLQQ</sequence>
<dbReference type="GO" id="GO:0004069">
    <property type="term" value="F:L-aspartate:2-oxoglutarate aminotransferase activity"/>
    <property type="evidence" value="ECO:0007669"/>
    <property type="project" value="UniProtKB-EC"/>
</dbReference>
<keyword evidence="4 7" id="KW-0808">Transferase</keyword>
<dbReference type="GO" id="GO:0030170">
    <property type="term" value="F:pyridoxal phosphate binding"/>
    <property type="evidence" value="ECO:0007669"/>
    <property type="project" value="InterPro"/>
</dbReference>
<proteinExistence type="inferred from homology"/>
<dbReference type="InterPro" id="IPR015424">
    <property type="entry name" value="PyrdxlP-dep_Trfase"/>
</dbReference>
<dbReference type="PANTHER" id="PTHR46383:SF1">
    <property type="entry name" value="ASPARTATE AMINOTRANSFERASE"/>
    <property type="match status" value="1"/>
</dbReference>
<dbReference type="InterPro" id="IPR004839">
    <property type="entry name" value="Aminotransferase_I/II_large"/>
</dbReference>
<dbReference type="AlphaFoldDB" id="A0A6N3D7T0"/>
<accession>A0A6N3D7T0</accession>
<keyword evidence="3 7" id="KW-0032">Aminotransferase</keyword>
<dbReference type="InterPro" id="IPR050596">
    <property type="entry name" value="AspAT/PAT-like"/>
</dbReference>
<dbReference type="NCBIfam" id="NF006388">
    <property type="entry name" value="PRK08637.1"/>
    <property type="match status" value="1"/>
</dbReference>
<evidence type="ECO:0000259" key="6">
    <source>
        <dbReference type="Pfam" id="PF00155"/>
    </source>
</evidence>
<dbReference type="EMBL" id="CACRUO010000035">
    <property type="protein sequence ID" value="VYU21717.1"/>
    <property type="molecule type" value="Genomic_DNA"/>
</dbReference>
<evidence type="ECO:0000256" key="4">
    <source>
        <dbReference type="ARBA" id="ARBA00022679"/>
    </source>
</evidence>
<dbReference type="InterPro" id="IPR015422">
    <property type="entry name" value="PyrdxlP-dep_Trfase_small"/>
</dbReference>
<name>A0A6N3D7T0_STASI</name>
<evidence type="ECO:0000256" key="5">
    <source>
        <dbReference type="ARBA" id="ARBA00022898"/>
    </source>
</evidence>
<dbReference type="PANTHER" id="PTHR46383">
    <property type="entry name" value="ASPARTATE AMINOTRANSFERASE"/>
    <property type="match status" value="1"/>
</dbReference>
<protein>
    <submittedName>
        <fullName evidence="7">Aspartate aminotransferase</fullName>
        <ecNumber evidence="7">2.6.1.1</ecNumber>
    </submittedName>
</protein>
<organism evidence="7">
    <name type="scientific">Staphylococcus simulans</name>
    <dbReference type="NCBI Taxonomy" id="1286"/>
    <lineage>
        <taxon>Bacteria</taxon>
        <taxon>Bacillati</taxon>
        <taxon>Bacillota</taxon>
        <taxon>Bacilli</taxon>
        <taxon>Bacillales</taxon>
        <taxon>Staphylococcaceae</taxon>
        <taxon>Staphylococcus</taxon>
    </lineage>
</organism>
<dbReference type="SUPFAM" id="SSF53383">
    <property type="entry name" value="PLP-dependent transferases"/>
    <property type="match status" value="1"/>
</dbReference>
<gene>
    <name evidence="7" type="primary">aspC</name>
    <name evidence="7" type="ORF">SSLFYP27_01690</name>
</gene>
<dbReference type="EC" id="2.6.1.1" evidence="7"/>
<comment type="similarity">
    <text evidence="2">Belongs to the class-I pyridoxal-phosphate-dependent aminotransferase family.</text>
</comment>
<dbReference type="InterPro" id="IPR015421">
    <property type="entry name" value="PyrdxlP-dep_Trfase_major"/>
</dbReference>
<dbReference type="Gene3D" id="3.40.640.10">
    <property type="entry name" value="Type I PLP-dependent aspartate aminotransferase-like (Major domain)"/>
    <property type="match status" value="1"/>
</dbReference>
<evidence type="ECO:0000256" key="1">
    <source>
        <dbReference type="ARBA" id="ARBA00001933"/>
    </source>
</evidence>